<protein>
    <recommendedName>
        <fullName evidence="3">Reverse transcriptase</fullName>
    </recommendedName>
</protein>
<keyword evidence="2" id="KW-1185">Reference proteome</keyword>
<name>A0A9J5ZVW3_SOLCO</name>
<evidence type="ECO:0000313" key="1">
    <source>
        <dbReference type="EMBL" id="KAG5616360.1"/>
    </source>
</evidence>
<organism evidence="1 2">
    <name type="scientific">Solanum commersonii</name>
    <name type="common">Commerson's wild potato</name>
    <name type="synonym">Commerson's nightshade</name>
    <dbReference type="NCBI Taxonomy" id="4109"/>
    <lineage>
        <taxon>Eukaryota</taxon>
        <taxon>Viridiplantae</taxon>
        <taxon>Streptophyta</taxon>
        <taxon>Embryophyta</taxon>
        <taxon>Tracheophyta</taxon>
        <taxon>Spermatophyta</taxon>
        <taxon>Magnoliopsida</taxon>
        <taxon>eudicotyledons</taxon>
        <taxon>Gunneridae</taxon>
        <taxon>Pentapetalae</taxon>
        <taxon>asterids</taxon>
        <taxon>lamiids</taxon>
        <taxon>Solanales</taxon>
        <taxon>Solanaceae</taxon>
        <taxon>Solanoideae</taxon>
        <taxon>Solaneae</taxon>
        <taxon>Solanum</taxon>
    </lineage>
</organism>
<gene>
    <name evidence="1" type="ORF">H5410_016184</name>
</gene>
<proteinExistence type="predicted"/>
<accession>A0A9J5ZVW3</accession>
<dbReference type="OrthoDB" id="768353at2759"/>
<reference evidence="1 2" key="1">
    <citation type="submission" date="2020-09" db="EMBL/GenBank/DDBJ databases">
        <title>De no assembly of potato wild relative species, Solanum commersonii.</title>
        <authorList>
            <person name="Cho K."/>
        </authorList>
    </citation>
    <scope>NUCLEOTIDE SEQUENCE [LARGE SCALE GENOMIC DNA]</scope>
    <source>
        <strain evidence="1">LZ3.2</strain>
        <tissue evidence="1">Leaf</tissue>
    </source>
</reference>
<dbReference type="AlphaFoldDB" id="A0A9J5ZVW3"/>
<dbReference type="PANTHER" id="PTHR46238">
    <property type="entry name" value="REVERSE TRANSCRIPTASE DOMAIN-CONTAINING PROTEIN"/>
    <property type="match status" value="1"/>
</dbReference>
<dbReference type="EMBL" id="JACXVP010000003">
    <property type="protein sequence ID" value="KAG5616360.1"/>
    <property type="molecule type" value="Genomic_DNA"/>
</dbReference>
<evidence type="ECO:0000313" key="2">
    <source>
        <dbReference type="Proteomes" id="UP000824120"/>
    </source>
</evidence>
<dbReference type="PANTHER" id="PTHR46238:SF10">
    <property type="entry name" value="SWI_SNF COMPLEX SUBUNIT SWI3C"/>
    <property type="match status" value="1"/>
</dbReference>
<evidence type="ECO:0008006" key="3">
    <source>
        <dbReference type="Google" id="ProtNLM"/>
    </source>
</evidence>
<comment type="caution">
    <text evidence="1">The sequence shown here is derived from an EMBL/GenBank/DDBJ whole genome shotgun (WGS) entry which is preliminary data.</text>
</comment>
<dbReference type="Proteomes" id="UP000824120">
    <property type="component" value="Chromosome 3"/>
</dbReference>
<sequence length="94" mass="11042">MRRAMENAKLEAWRQTLEAIGFRLSKTKTEYVECKFNDAKHEVGMKVRLDTQNSPKRDRFKYLGFIIQGNVDIDDDITQCISAVWMKWRRASGV</sequence>